<dbReference type="Proteomes" id="UP000050417">
    <property type="component" value="Unassembled WGS sequence"/>
</dbReference>
<sequence length="117" mass="13596">MKFETNQKQLGWRLEYLQAPGNQCCSKSNPALVQLYQFESKLDLLKKLTRLLQNRIQKNDPAAKLDLILLLPAFLCYLHKLQVHSRLQKSPRNLANIAPYWTSQIHTMALHQKGRNA</sequence>
<protein>
    <submittedName>
        <fullName evidence="1">Uncharacterized protein</fullName>
    </submittedName>
</protein>
<evidence type="ECO:0000313" key="2">
    <source>
        <dbReference type="Proteomes" id="UP000050417"/>
    </source>
</evidence>
<organism evidence="1 2">
    <name type="scientific">Ornatilinea apprima</name>
    <dbReference type="NCBI Taxonomy" id="1134406"/>
    <lineage>
        <taxon>Bacteria</taxon>
        <taxon>Bacillati</taxon>
        <taxon>Chloroflexota</taxon>
        <taxon>Anaerolineae</taxon>
        <taxon>Anaerolineales</taxon>
        <taxon>Anaerolineaceae</taxon>
        <taxon>Ornatilinea</taxon>
    </lineage>
</organism>
<dbReference type="AlphaFoldDB" id="A0A0P6WVY8"/>
<dbReference type="EMBL" id="LGCL01000045">
    <property type="protein sequence ID" value="KPL70124.1"/>
    <property type="molecule type" value="Genomic_DNA"/>
</dbReference>
<reference evidence="1 2" key="1">
    <citation type="submission" date="2015-07" db="EMBL/GenBank/DDBJ databases">
        <title>Genome sequence of Ornatilinea apprima DSM 23815.</title>
        <authorList>
            <person name="Hemp J."/>
            <person name="Ward L.M."/>
            <person name="Pace L.A."/>
            <person name="Fischer W.W."/>
        </authorList>
    </citation>
    <scope>NUCLEOTIDE SEQUENCE [LARGE SCALE GENOMIC DNA]</scope>
    <source>
        <strain evidence="1 2">P3M-1</strain>
    </source>
</reference>
<keyword evidence="2" id="KW-1185">Reference proteome</keyword>
<accession>A0A0P6WVY8</accession>
<evidence type="ECO:0000313" key="1">
    <source>
        <dbReference type="EMBL" id="KPL70124.1"/>
    </source>
</evidence>
<proteinExistence type="predicted"/>
<name>A0A0P6WVY8_9CHLR</name>
<comment type="caution">
    <text evidence="1">The sequence shown here is derived from an EMBL/GenBank/DDBJ whole genome shotgun (WGS) entry which is preliminary data.</text>
</comment>
<gene>
    <name evidence="1" type="ORF">ADN00_18965</name>
</gene>